<sequence length="268" mass="29915">MTLKAATLDHKIRNRKSLLLQLAEQRGLAGLLHGDSPLSFGARFEIRRQLDEAARQKNLETIVQLAHRASSDDVGSEPDPDWLSHFLALAENIRHPAMQQFWAGILTQEIARPGHCSIPALNCLRQMTQKDALLLQRASALSCHFGDDQLRLLFGYQHRTMLQGLRQHKLSLGHHRLSYAGLLQLFELGLLHQSELESGELPAGAPLRLALHSRQLVLTPARKGVRLLYYRFTSIGNELAALMSDNPPGDYLRELTELLAPLGLLEGA</sequence>
<evidence type="ECO:0008006" key="3">
    <source>
        <dbReference type="Google" id="ProtNLM"/>
    </source>
</evidence>
<gene>
    <name evidence="1" type="ORF">AN401_01320</name>
</gene>
<dbReference type="AlphaFoldDB" id="A0A291HKM1"/>
<evidence type="ECO:0000313" key="1">
    <source>
        <dbReference type="EMBL" id="ATG72649.1"/>
    </source>
</evidence>
<organism evidence="1 2">
    <name type="scientific">Zobellella denitrificans</name>
    <dbReference type="NCBI Taxonomy" id="347534"/>
    <lineage>
        <taxon>Bacteria</taxon>
        <taxon>Pseudomonadati</taxon>
        <taxon>Pseudomonadota</taxon>
        <taxon>Gammaproteobacteria</taxon>
        <taxon>Aeromonadales</taxon>
        <taxon>Aeromonadaceae</taxon>
        <taxon>Zobellella</taxon>
    </lineage>
</organism>
<dbReference type="InterPro" id="IPR021254">
    <property type="entry name" value="DUF2806"/>
</dbReference>
<dbReference type="Proteomes" id="UP000217763">
    <property type="component" value="Chromosome"/>
</dbReference>
<proteinExistence type="predicted"/>
<protein>
    <recommendedName>
        <fullName evidence="3">TIGR03899 family protein</fullName>
    </recommendedName>
</protein>
<dbReference type="KEGG" id="zdf:AN401_01320"/>
<name>A0A291HKM1_9GAMM</name>
<dbReference type="NCBIfam" id="TIGR03899">
    <property type="entry name" value="TIGR03899 family protein"/>
    <property type="match status" value="1"/>
</dbReference>
<dbReference type="Pfam" id="PF10987">
    <property type="entry name" value="DUF2806"/>
    <property type="match status" value="1"/>
</dbReference>
<evidence type="ECO:0000313" key="2">
    <source>
        <dbReference type="Proteomes" id="UP000217763"/>
    </source>
</evidence>
<reference evidence="2" key="1">
    <citation type="submission" date="2015-09" db="EMBL/GenBank/DDBJ databases">
        <authorList>
            <person name="Shao Z."/>
            <person name="Wang L."/>
        </authorList>
    </citation>
    <scope>NUCLEOTIDE SEQUENCE [LARGE SCALE GENOMIC DNA]</scope>
    <source>
        <strain evidence="2">F13-1</strain>
    </source>
</reference>
<dbReference type="EMBL" id="CP012621">
    <property type="protein sequence ID" value="ATG72649.1"/>
    <property type="molecule type" value="Genomic_DNA"/>
</dbReference>
<accession>A0A291HKM1</accession>
<dbReference type="RefSeq" id="WP_096778342.1">
    <property type="nucleotide sequence ID" value="NZ_CP012621.1"/>
</dbReference>
<keyword evidence="2" id="KW-1185">Reference proteome</keyword>